<name>A0A6N9TFT5_9ALTE</name>
<dbReference type="Proteomes" id="UP000471381">
    <property type="component" value="Unassembled WGS sequence"/>
</dbReference>
<proteinExistence type="inferred from homology"/>
<gene>
    <name evidence="3" type="ORF">GTQ48_10725</name>
</gene>
<protein>
    <recommendedName>
        <fullName evidence="2">Macrodomain Ori protein</fullName>
    </recommendedName>
</protein>
<sequence>MMSTAIRPSSKPFVDRRKFPYGFKKSGDFSISEANILTTYGSTLLGLESGDLKPETTDEKHFVKFVNGKAQASGSIEKTWAKYVQLARGRKQFFTLHSSASNQADYDESYSDDEFDVA</sequence>
<dbReference type="EMBL" id="JAAAWO010000007">
    <property type="protein sequence ID" value="NDW15991.1"/>
    <property type="molecule type" value="Genomic_DNA"/>
</dbReference>
<reference evidence="3 4" key="1">
    <citation type="submission" date="2020-01" db="EMBL/GenBank/DDBJ databases">
        <title>Genomes of bacteria type strains.</title>
        <authorList>
            <person name="Chen J."/>
            <person name="Zhu S."/>
            <person name="Yang J."/>
        </authorList>
    </citation>
    <scope>NUCLEOTIDE SEQUENCE [LARGE SCALE GENOMIC DNA]</scope>
    <source>
        <strain evidence="3 4">LMG 24078</strain>
    </source>
</reference>
<accession>A0A6N9TFT5</accession>
<evidence type="ECO:0000256" key="2">
    <source>
        <dbReference type="ARBA" id="ARBA00093628"/>
    </source>
</evidence>
<dbReference type="AlphaFoldDB" id="A0A6N9TFT5"/>
<comment type="caution">
    <text evidence="3">The sequence shown here is derived from an EMBL/GenBank/DDBJ whole genome shotgun (WGS) entry which is preliminary data.</text>
</comment>
<dbReference type="Pfam" id="PF04219">
    <property type="entry name" value="DUF413"/>
    <property type="match status" value="1"/>
</dbReference>
<evidence type="ECO:0000313" key="4">
    <source>
        <dbReference type="Proteomes" id="UP000471381"/>
    </source>
</evidence>
<comment type="similarity">
    <text evidence="1">Belongs to the MaoP family.</text>
</comment>
<evidence type="ECO:0000256" key="1">
    <source>
        <dbReference type="ARBA" id="ARBA00093464"/>
    </source>
</evidence>
<evidence type="ECO:0000313" key="3">
    <source>
        <dbReference type="EMBL" id="NDW15991.1"/>
    </source>
</evidence>
<keyword evidence="4" id="KW-1185">Reference proteome</keyword>
<dbReference type="InterPro" id="IPR007335">
    <property type="entry name" value="DUF413"/>
</dbReference>
<organism evidence="3 4">
    <name type="scientific">Alteromonas genovensis</name>
    <dbReference type="NCBI Taxonomy" id="471225"/>
    <lineage>
        <taxon>Bacteria</taxon>
        <taxon>Pseudomonadati</taxon>
        <taxon>Pseudomonadota</taxon>
        <taxon>Gammaproteobacteria</taxon>
        <taxon>Alteromonadales</taxon>
        <taxon>Alteromonadaceae</taxon>
        <taxon>Alteromonas/Salinimonas group</taxon>
        <taxon>Alteromonas</taxon>
    </lineage>
</organism>